<name>A0A1C4Y3B3_9ACTN</name>
<reference evidence="5" key="1">
    <citation type="submission" date="2016-06" db="EMBL/GenBank/DDBJ databases">
        <authorList>
            <person name="Varghese N."/>
        </authorList>
    </citation>
    <scope>NUCLEOTIDE SEQUENCE [LARGE SCALE GENOMIC DNA]</scope>
    <source>
        <strain evidence="5">DSM 45555</strain>
    </source>
</reference>
<keyword evidence="3" id="KW-0812">Transmembrane</keyword>
<keyword evidence="3" id="KW-1133">Transmembrane helix</keyword>
<proteinExistence type="inferred from homology"/>
<dbReference type="PROSITE" id="PS00379">
    <property type="entry name" value="CDP_ALCOHOL_P_TRANSF"/>
    <property type="match status" value="1"/>
</dbReference>
<dbReference type="GO" id="GO:0016780">
    <property type="term" value="F:phosphotransferase activity, for other substituted phosphate groups"/>
    <property type="evidence" value="ECO:0007669"/>
    <property type="project" value="InterPro"/>
</dbReference>
<sequence length="272" mass="28675">MSALRTDPFAGAILQVGVLAALAGTVGLSAYGWLAGLLFGVVTVAALRYALCRSGADRLGPADWVTLTRATLTGGVFALTVDSFREPTVVPVLVVLSAVALSLDWVDGQVARRTGTASALGARFDMEVDSFLVLVLCGYVADQVGAWVLVVGAMRYVFVAAGWVLPWMRGSLPPRYWRKVVAATQGIALAVVAAGVLPRLPAVAVLLGALALLVESFGRDVGWLWRHRARPAPRPVALPAAPVSPAPALHRSEWTPGVRITRQPAEAGGRRR</sequence>
<evidence type="ECO:0000256" key="3">
    <source>
        <dbReference type="SAM" id="Phobius"/>
    </source>
</evidence>
<evidence type="ECO:0000313" key="4">
    <source>
        <dbReference type="EMBL" id="SCF14881.1"/>
    </source>
</evidence>
<comment type="similarity">
    <text evidence="2">Belongs to the CDP-alcohol phosphatidyltransferase class-I family.</text>
</comment>
<gene>
    <name evidence="4" type="ORF">GA0070215_109122</name>
</gene>
<evidence type="ECO:0000313" key="5">
    <source>
        <dbReference type="Proteomes" id="UP000198551"/>
    </source>
</evidence>
<dbReference type="EMBL" id="FMCV01000009">
    <property type="protein sequence ID" value="SCF14881.1"/>
    <property type="molecule type" value="Genomic_DNA"/>
</dbReference>
<feature type="transmembrane region" description="Helical" evidence="3">
    <location>
        <begin position="147"/>
        <end position="168"/>
    </location>
</feature>
<evidence type="ECO:0000256" key="1">
    <source>
        <dbReference type="ARBA" id="ARBA00022679"/>
    </source>
</evidence>
<accession>A0A1C4Y3B3</accession>
<evidence type="ECO:0000256" key="2">
    <source>
        <dbReference type="RuleBase" id="RU003750"/>
    </source>
</evidence>
<organism evidence="4 5">
    <name type="scientific">Micromonospora marina</name>
    <dbReference type="NCBI Taxonomy" id="307120"/>
    <lineage>
        <taxon>Bacteria</taxon>
        <taxon>Bacillati</taxon>
        <taxon>Actinomycetota</taxon>
        <taxon>Actinomycetes</taxon>
        <taxon>Micromonosporales</taxon>
        <taxon>Micromonosporaceae</taxon>
        <taxon>Micromonospora</taxon>
    </lineage>
</organism>
<dbReference type="InterPro" id="IPR043130">
    <property type="entry name" value="CDP-OH_PTrfase_TM_dom"/>
</dbReference>
<keyword evidence="5" id="KW-1185">Reference proteome</keyword>
<dbReference type="GO" id="GO:0008654">
    <property type="term" value="P:phospholipid biosynthetic process"/>
    <property type="evidence" value="ECO:0007669"/>
    <property type="project" value="InterPro"/>
</dbReference>
<dbReference type="AlphaFoldDB" id="A0A1C4Y3B3"/>
<keyword evidence="3" id="KW-0472">Membrane</keyword>
<dbReference type="Gene3D" id="1.20.120.1760">
    <property type="match status" value="1"/>
</dbReference>
<keyword evidence="1 2" id="KW-0808">Transferase</keyword>
<protein>
    <submittedName>
        <fullName evidence="4">Phosphatidylglycerophosphate synthase</fullName>
    </submittedName>
</protein>
<dbReference type="InterPro" id="IPR000462">
    <property type="entry name" value="CDP-OH_P_trans"/>
</dbReference>
<dbReference type="Pfam" id="PF01066">
    <property type="entry name" value="CDP-OH_P_transf"/>
    <property type="match status" value="1"/>
</dbReference>
<dbReference type="GO" id="GO:0016020">
    <property type="term" value="C:membrane"/>
    <property type="evidence" value="ECO:0007669"/>
    <property type="project" value="InterPro"/>
</dbReference>
<dbReference type="Proteomes" id="UP000198551">
    <property type="component" value="Unassembled WGS sequence"/>
</dbReference>
<dbReference type="InterPro" id="IPR048254">
    <property type="entry name" value="CDP_ALCOHOL_P_TRANSF_CS"/>
</dbReference>